<accession>A0A7S3NJ40</accession>
<dbReference type="AlphaFoldDB" id="A0A7S3NJ40"/>
<organism evidence="1">
    <name type="scientific">Aureoumbra lagunensis</name>
    <dbReference type="NCBI Taxonomy" id="44058"/>
    <lineage>
        <taxon>Eukaryota</taxon>
        <taxon>Sar</taxon>
        <taxon>Stramenopiles</taxon>
        <taxon>Ochrophyta</taxon>
        <taxon>Pelagophyceae</taxon>
        <taxon>Pelagomonadales</taxon>
        <taxon>Aureoumbra</taxon>
    </lineage>
</organism>
<reference evidence="1" key="1">
    <citation type="submission" date="2021-01" db="EMBL/GenBank/DDBJ databases">
        <authorList>
            <person name="Corre E."/>
            <person name="Pelletier E."/>
            <person name="Niang G."/>
            <person name="Scheremetjew M."/>
            <person name="Finn R."/>
            <person name="Kale V."/>
            <person name="Holt S."/>
            <person name="Cochrane G."/>
            <person name="Meng A."/>
            <person name="Brown T."/>
            <person name="Cohen L."/>
        </authorList>
    </citation>
    <scope>NUCLEOTIDE SEQUENCE</scope>
    <source>
        <strain evidence="1">CCMP1510</strain>
    </source>
</reference>
<gene>
    <name evidence="1" type="ORF">ALAG00032_LOCUS4378</name>
</gene>
<evidence type="ECO:0000313" key="1">
    <source>
        <dbReference type="EMBL" id="CAE0363637.1"/>
    </source>
</evidence>
<name>A0A7S3NJ40_9STRA</name>
<protein>
    <submittedName>
        <fullName evidence="1">Uncharacterized protein</fullName>
    </submittedName>
</protein>
<proteinExistence type="predicted"/>
<sequence length="342" mass="39122">MMFFSNQSRARAQHLSYSNRMKIFLVAALLACTEGLSSRFRTSDKLSPAGVTPKEKSVALNKIRLRLAELSLEDVRWRREADRVTVSIKPEGDIEAIRLLERIKNLWGAVVDEEEFRAEQIISFGGRGVRPMNAPPDARGPLGNTEERVVAFITDASLLPAAMQKLTSFVLQELNNTIQSEKFRVERKKQNMRPMDAPPSLIGRLEVFVDNVYREEKYRNQQHFSTRPIHLKAGYRGPLAKLEYATSSFLDVLIAYEKKRLDLLSQAGLLLKRPMEAHPNSPFGLLESIFVGLIRAPILLAALFSRIYDLLHESETDEYYVDSPLKQQREENNFSGPWWEDE</sequence>
<dbReference type="EMBL" id="HBIJ01006238">
    <property type="protein sequence ID" value="CAE0363637.1"/>
    <property type="molecule type" value="Transcribed_RNA"/>
</dbReference>